<reference evidence="17" key="1">
    <citation type="submission" date="2020-10" db="EMBL/GenBank/DDBJ databases">
        <title>Connecting structure to function with the recovery of over 1000 high-quality activated sludge metagenome-assembled genomes encoding full-length rRNA genes using long-read sequencing.</title>
        <authorList>
            <person name="Singleton C.M."/>
            <person name="Petriglieri F."/>
            <person name="Kristensen J.M."/>
            <person name="Kirkegaard R.H."/>
            <person name="Michaelsen T.Y."/>
            <person name="Andersen M.H."/>
            <person name="Karst S.M."/>
            <person name="Dueholm M.S."/>
            <person name="Nielsen P.H."/>
            <person name="Albertsen M."/>
        </authorList>
    </citation>
    <scope>NUCLEOTIDE SEQUENCE</scope>
    <source>
        <strain evidence="17">Skiv_18-Q3-R9-52_MAXAC.067</strain>
    </source>
</reference>
<dbReference type="InterPro" id="IPR009006">
    <property type="entry name" value="Ala_racemase/Decarboxylase_C"/>
</dbReference>
<keyword evidence="5 12" id="KW-0479">Metal-binding</keyword>
<keyword evidence="7 12" id="KW-0460">Magnesium</keyword>
<dbReference type="Proteomes" id="UP000886657">
    <property type="component" value="Unassembled WGS sequence"/>
</dbReference>
<dbReference type="PROSITE" id="PS00879">
    <property type="entry name" value="ODR_DC_2_2"/>
    <property type="match status" value="1"/>
</dbReference>
<evidence type="ECO:0000256" key="14">
    <source>
        <dbReference type="PIRSR" id="PIRSR600183-50"/>
    </source>
</evidence>
<feature type="domain" description="Arginine decarboxylase helical bundle" evidence="16">
    <location>
        <begin position="371"/>
        <end position="453"/>
    </location>
</feature>
<dbReference type="PANTHER" id="PTHR43295">
    <property type="entry name" value="ARGININE DECARBOXYLASE"/>
    <property type="match status" value="1"/>
</dbReference>
<organism evidence="17 18">
    <name type="scientific">Candidatus Geothrix skivensis</name>
    <dbReference type="NCBI Taxonomy" id="2954439"/>
    <lineage>
        <taxon>Bacteria</taxon>
        <taxon>Pseudomonadati</taxon>
        <taxon>Acidobacteriota</taxon>
        <taxon>Holophagae</taxon>
        <taxon>Holophagales</taxon>
        <taxon>Holophagaceae</taxon>
        <taxon>Geothrix</taxon>
    </lineage>
</organism>
<comment type="pathway">
    <text evidence="12">Amine and polyamine biosynthesis; agmatine biosynthesis; agmatine from L-arginine: step 1/1.</text>
</comment>
<feature type="domain" description="Orn/DAP/Arg decarboxylase 2 N-terminal" evidence="15">
    <location>
        <begin position="78"/>
        <end position="344"/>
    </location>
</feature>
<keyword evidence="10 12" id="KW-0620">Polyamine biosynthesis</keyword>
<comment type="cofactor">
    <cofactor evidence="2 12">
        <name>Mg(2+)</name>
        <dbReference type="ChEBI" id="CHEBI:18420"/>
    </cofactor>
</comment>
<keyword evidence="11 12" id="KW-0456">Lyase</keyword>
<evidence type="ECO:0000256" key="6">
    <source>
        <dbReference type="ARBA" id="ARBA00022793"/>
    </source>
</evidence>
<dbReference type="GO" id="GO:0008792">
    <property type="term" value="F:arginine decarboxylase activity"/>
    <property type="evidence" value="ECO:0007669"/>
    <property type="project" value="UniProtKB-UniRule"/>
</dbReference>
<evidence type="ECO:0000256" key="2">
    <source>
        <dbReference type="ARBA" id="ARBA00001946"/>
    </source>
</evidence>
<dbReference type="Gene3D" id="3.20.20.10">
    <property type="entry name" value="Alanine racemase"/>
    <property type="match status" value="1"/>
</dbReference>
<dbReference type="PRINTS" id="PR01179">
    <property type="entry name" value="ODADCRBXLASE"/>
</dbReference>
<accession>A0A9D7SF80</accession>
<dbReference type="SUPFAM" id="SSF50621">
    <property type="entry name" value="Alanine racemase C-terminal domain-like"/>
    <property type="match status" value="1"/>
</dbReference>
<evidence type="ECO:0000256" key="10">
    <source>
        <dbReference type="ARBA" id="ARBA00023115"/>
    </source>
</evidence>
<dbReference type="NCBIfam" id="TIGR01273">
    <property type="entry name" value="speA"/>
    <property type="match status" value="1"/>
</dbReference>
<dbReference type="SUPFAM" id="SSF51419">
    <property type="entry name" value="PLP-binding barrel"/>
    <property type="match status" value="1"/>
</dbReference>
<gene>
    <name evidence="12 17" type="primary">speA</name>
    <name evidence="17" type="ORF">IPP58_04555</name>
</gene>
<evidence type="ECO:0000256" key="13">
    <source>
        <dbReference type="PIRSR" id="PIRSR001336-50"/>
    </source>
</evidence>
<protein>
    <recommendedName>
        <fullName evidence="12">Biosynthetic arginine decarboxylase</fullName>
        <shortName evidence="12">ADC</shortName>
        <ecNumber evidence="12">4.1.1.19</ecNumber>
    </recommendedName>
</protein>
<dbReference type="FunFam" id="3.20.20.10:FF:000001">
    <property type="entry name" value="Biosynthetic arginine decarboxylase"/>
    <property type="match status" value="1"/>
</dbReference>
<dbReference type="GO" id="GO:0008295">
    <property type="term" value="P:spermidine biosynthetic process"/>
    <property type="evidence" value="ECO:0007669"/>
    <property type="project" value="UniProtKB-UniRule"/>
</dbReference>
<keyword evidence="6 12" id="KW-0210">Decarboxylase</keyword>
<dbReference type="PRINTS" id="PR01180">
    <property type="entry name" value="ARGDCRBXLASE"/>
</dbReference>
<dbReference type="PANTHER" id="PTHR43295:SF9">
    <property type="entry name" value="BIOSYNTHETIC ARGININE DECARBOXYLASE"/>
    <property type="match status" value="1"/>
</dbReference>
<dbReference type="Gene3D" id="2.40.37.10">
    <property type="entry name" value="Lyase, Ornithine Decarboxylase, Chain A, domain 1"/>
    <property type="match status" value="1"/>
</dbReference>
<evidence type="ECO:0000313" key="18">
    <source>
        <dbReference type="Proteomes" id="UP000886657"/>
    </source>
</evidence>
<dbReference type="AlphaFoldDB" id="A0A9D7SF80"/>
<dbReference type="InterPro" id="IPR040634">
    <property type="entry name" value="Arg_decarb_HB"/>
</dbReference>
<evidence type="ECO:0000256" key="8">
    <source>
        <dbReference type="ARBA" id="ARBA00022898"/>
    </source>
</evidence>
<dbReference type="CDD" id="cd06830">
    <property type="entry name" value="PLPDE_III_ADC"/>
    <property type="match status" value="1"/>
</dbReference>
<feature type="binding site" evidence="12">
    <location>
        <begin position="284"/>
        <end position="294"/>
    </location>
    <ligand>
        <name>substrate</name>
    </ligand>
</feature>
<dbReference type="Gene3D" id="1.20.58.930">
    <property type="match status" value="1"/>
</dbReference>
<dbReference type="Pfam" id="PF02784">
    <property type="entry name" value="Orn_Arg_deC_N"/>
    <property type="match status" value="1"/>
</dbReference>
<evidence type="ECO:0000313" key="17">
    <source>
        <dbReference type="EMBL" id="MBK9795756.1"/>
    </source>
</evidence>
<dbReference type="EC" id="4.1.1.19" evidence="12"/>
<proteinExistence type="inferred from homology"/>
<dbReference type="InterPro" id="IPR022644">
    <property type="entry name" value="De-COase2_N"/>
</dbReference>
<comment type="function">
    <text evidence="3 12">Catalyzes the biosynthesis of agmatine from arginine.</text>
</comment>
<dbReference type="GO" id="GO:0046872">
    <property type="term" value="F:metal ion binding"/>
    <property type="evidence" value="ECO:0007669"/>
    <property type="project" value="UniProtKB-KW"/>
</dbReference>
<dbReference type="NCBIfam" id="NF003763">
    <property type="entry name" value="PRK05354.1"/>
    <property type="match status" value="1"/>
</dbReference>
<dbReference type="PIRSF" id="PIRSF001336">
    <property type="entry name" value="Arg_decrbxlase"/>
    <property type="match status" value="1"/>
</dbReference>
<comment type="cofactor">
    <cofactor evidence="1 12 13">
        <name>pyridoxal 5'-phosphate</name>
        <dbReference type="ChEBI" id="CHEBI:597326"/>
    </cofactor>
</comment>
<evidence type="ECO:0000259" key="16">
    <source>
        <dbReference type="Pfam" id="PF17810"/>
    </source>
</evidence>
<evidence type="ECO:0000256" key="11">
    <source>
        <dbReference type="ARBA" id="ARBA00023239"/>
    </source>
</evidence>
<feature type="modified residue" description="N6-(pyridoxal phosphate)lysine" evidence="12 13">
    <location>
        <position position="102"/>
    </location>
</feature>
<dbReference type="InterPro" id="IPR002985">
    <property type="entry name" value="Arg_decrbxlase"/>
</dbReference>
<sequence>MPMKHWTVQDAASLYGIREWGNGYFGINAKGHLEITPTKDDSLSCDVYEIVQHLKKKGLRTPVNLRFPQVLAHRVIEVNEAFRQAIIEFGYEGGYQGVYPVKTNQTKEVVEEIIRAGNKYHYGLEAGSKPELMIALSLDLHPEALVLCNGYKDESFIRMALLARKAGRKVVITVEKMTELPLILKVAKELKVEPLIGLRAKLNAQGSGKWETSAGDHAKFGLTTREILDAIEVLEKRDLLDCVIELHFHIGSQITDIRKIKSAMKEATRIYAKLRKLGVPIRYLNVGGGLGVDYDGSKTTFSSSMNYTIAEYAADVVYTTKDICAQEQVPMPDLLSESGRAIVAYHQVVVVDIIGLIDTTHTKYTVTLTGNEPQILKELAYTRDNISIKNFSEMYHDAITQKDEMLTLFNLGYLGLEDRSKGETLFWEVCRKLSRILTSKTLKYIPEEFQDLNKSLADKLIANFSIFQSMPDHWAIEQLFPVMPIHRLKEKPGLSATLCDITCDSDGKMEKFIDLKDVRDEIPLHEPRSGEAYYVAFFLTGAYQDILGMRHNLFGAPNEAHIMVHEDDTFKIQHIVKGDTVDHVLRSVHYDPDVLIQGPQTKRKASVKNDAAEALRALLTEERKLHTYLET</sequence>
<evidence type="ECO:0000256" key="3">
    <source>
        <dbReference type="ARBA" id="ARBA00002257"/>
    </source>
</evidence>
<evidence type="ECO:0000256" key="4">
    <source>
        <dbReference type="ARBA" id="ARBA00008357"/>
    </source>
</evidence>
<evidence type="ECO:0000256" key="12">
    <source>
        <dbReference type="HAMAP-Rule" id="MF_01417"/>
    </source>
</evidence>
<evidence type="ECO:0000256" key="9">
    <source>
        <dbReference type="ARBA" id="ARBA00023066"/>
    </source>
</evidence>
<dbReference type="Pfam" id="PF17810">
    <property type="entry name" value="Arg_decarb_HB"/>
    <property type="match status" value="1"/>
</dbReference>
<dbReference type="GO" id="GO:0033388">
    <property type="term" value="P:putrescine biosynthetic process from arginine"/>
    <property type="evidence" value="ECO:0007669"/>
    <property type="project" value="UniProtKB-ARBA"/>
</dbReference>
<keyword evidence="9 12" id="KW-0745">Spermidine biosynthesis</keyword>
<keyword evidence="8 12" id="KW-0663">Pyridoxal phosphate</keyword>
<dbReference type="InterPro" id="IPR000183">
    <property type="entry name" value="Orn/DAP/Arg_de-COase"/>
</dbReference>
<feature type="active site" description="Proton donor" evidence="14">
    <location>
        <position position="503"/>
    </location>
</feature>
<comment type="similarity">
    <text evidence="4 12">Belongs to the Orn/Lys/Arg decarboxylase class-II family. SpeA subfamily.</text>
</comment>
<comment type="caution">
    <text evidence="17">The sequence shown here is derived from an EMBL/GenBank/DDBJ whole genome shotgun (WGS) entry which is preliminary data.</text>
</comment>
<dbReference type="InterPro" id="IPR022657">
    <property type="entry name" value="De-COase2_CS"/>
</dbReference>
<dbReference type="HAMAP" id="MF_01417">
    <property type="entry name" value="SpeA"/>
    <property type="match status" value="1"/>
</dbReference>
<evidence type="ECO:0000256" key="1">
    <source>
        <dbReference type="ARBA" id="ARBA00001933"/>
    </source>
</evidence>
<dbReference type="GO" id="GO:0006527">
    <property type="term" value="P:L-arginine catabolic process"/>
    <property type="evidence" value="ECO:0007669"/>
    <property type="project" value="InterPro"/>
</dbReference>
<evidence type="ECO:0000256" key="5">
    <source>
        <dbReference type="ARBA" id="ARBA00022723"/>
    </source>
</evidence>
<evidence type="ECO:0000256" key="7">
    <source>
        <dbReference type="ARBA" id="ARBA00022842"/>
    </source>
</evidence>
<evidence type="ECO:0000259" key="15">
    <source>
        <dbReference type="Pfam" id="PF02784"/>
    </source>
</evidence>
<dbReference type="EMBL" id="JADKIO010000005">
    <property type="protein sequence ID" value="MBK9795756.1"/>
    <property type="molecule type" value="Genomic_DNA"/>
</dbReference>
<dbReference type="InterPro" id="IPR029066">
    <property type="entry name" value="PLP-binding_barrel"/>
</dbReference>
<comment type="catalytic activity">
    <reaction evidence="12">
        <text>L-arginine + H(+) = agmatine + CO2</text>
        <dbReference type="Rhea" id="RHEA:17641"/>
        <dbReference type="ChEBI" id="CHEBI:15378"/>
        <dbReference type="ChEBI" id="CHEBI:16526"/>
        <dbReference type="ChEBI" id="CHEBI:32682"/>
        <dbReference type="ChEBI" id="CHEBI:58145"/>
        <dbReference type="EC" id="4.1.1.19"/>
    </reaction>
</comment>
<name>A0A9D7SF80_9BACT</name>